<gene>
    <name evidence="1" type="ORF">F0185_24310</name>
</gene>
<reference evidence="1 2" key="1">
    <citation type="submission" date="2019-09" db="EMBL/GenBank/DDBJ databases">
        <title>Taxonomy of Antarctic Massilia spp.: description of Massilia rubra sp. nov., Massilia aquatica sp. nov., Massilia mucilaginosa sp. nov., Massilia frigida sp. nov. isolated from streams, lakes and regoliths.</title>
        <authorList>
            <person name="Holochova P."/>
            <person name="Sedlacek I."/>
            <person name="Kralova S."/>
            <person name="Maslanova I."/>
            <person name="Busse H.-J."/>
            <person name="Stankova E."/>
            <person name="Vrbovska V."/>
            <person name="Kovarovic V."/>
            <person name="Bartak M."/>
            <person name="Svec P."/>
            <person name="Pantucek R."/>
        </authorList>
    </citation>
    <scope>NUCLEOTIDE SEQUENCE [LARGE SCALE GENOMIC DNA]</scope>
    <source>
        <strain evidence="1 2">CCM 8692</strain>
    </source>
</reference>
<organism evidence="1 2">
    <name type="scientific">Massilia rubra</name>
    <dbReference type="NCBI Taxonomy" id="2607910"/>
    <lineage>
        <taxon>Bacteria</taxon>
        <taxon>Pseudomonadati</taxon>
        <taxon>Pseudomonadota</taxon>
        <taxon>Betaproteobacteria</taxon>
        <taxon>Burkholderiales</taxon>
        <taxon>Oxalobacteraceae</taxon>
        <taxon>Telluria group</taxon>
        <taxon>Massilia</taxon>
    </lineage>
</organism>
<comment type="caution">
    <text evidence="1">The sequence shown here is derived from an EMBL/GenBank/DDBJ whole genome shotgun (WGS) entry which is preliminary data.</text>
</comment>
<dbReference type="InterPro" id="IPR014910">
    <property type="entry name" value="YdhR"/>
</dbReference>
<dbReference type="EMBL" id="VUYU01000020">
    <property type="protein sequence ID" value="NHZ36695.1"/>
    <property type="molecule type" value="Genomic_DNA"/>
</dbReference>
<evidence type="ECO:0000313" key="2">
    <source>
        <dbReference type="Proteomes" id="UP000785613"/>
    </source>
</evidence>
<name>A0ABX0LQE4_9BURK</name>
<dbReference type="PANTHER" id="PTHR39169:SF1">
    <property type="entry name" value="MONOOXYGENASE YDHR-RELATED"/>
    <property type="match status" value="1"/>
</dbReference>
<sequence>MTHKAYVYTELQLSVPFENVPWKRINDSIKKQPGFINKTWLAGVGNHSAGGLYAFDTIENAQKFVTGYFPEEARSFGVAQTTRVFDAAATEAASREMNSVHYDGKIDVKPGAYVYTEVQLHAMPFDQAVPWRKLNPVLKRQPGLLSKTWLSGVHSGTPGGLYAFDTVENARKFAVDYFPTEATALNAAFYTRIFDANVTEIASRDMHSPYYR</sequence>
<dbReference type="Pfam" id="PF08803">
    <property type="entry name" value="ydhR"/>
    <property type="match status" value="1"/>
</dbReference>
<dbReference type="PANTHER" id="PTHR39169">
    <property type="match status" value="1"/>
</dbReference>
<dbReference type="Gene3D" id="3.30.70.100">
    <property type="match status" value="2"/>
</dbReference>
<protein>
    <recommendedName>
        <fullName evidence="3">Monooxygenase</fullName>
    </recommendedName>
</protein>
<keyword evidence="2" id="KW-1185">Reference proteome</keyword>
<dbReference type="InterPro" id="IPR011008">
    <property type="entry name" value="Dimeric_a/b-barrel"/>
</dbReference>
<evidence type="ECO:0000313" key="1">
    <source>
        <dbReference type="EMBL" id="NHZ36695.1"/>
    </source>
</evidence>
<dbReference type="Proteomes" id="UP000785613">
    <property type="component" value="Unassembled WGS sequence"/>
</dbReference>
<accession>A0ABX0LQE4</accession>
<proteinExistence type="predicted"/>
<dbReference type="SUPFAM" id="SSF54909">
    <property type="entry name" value="Dimeric alpha+beta barrel"/>
    <property type="match status" value="2"/>
</dbReference>
<evidence type="ECO:0008006" key="3">
    <source>
        <dbReference type="Google" id="ProtNLM"/>
    </source>
</evidence>